<proteinExistence type="predicted"/>
<dbReference type="InterPro" id="IPR014729">
    <property type="entry name" value="Rossmann-like_a/b/a_fold"/>
</dbReference>
<protein>
    <submittedName>
        <fullName evidence="2">Phosphoadenosine phosphosulfate reductase family protein</fullName>
    </submittedName>
</protein>
<reference evidence="2 3" key="1">
    <citation type="submission" date="2020-02" db="EMBL/GenBank/DDBJ databases">
        <title>Integrative conjugative elements (ICEs) and plasmids drive adaptation of Pseudomonas nitroreducens strain HBP1 to wastewater environment.</title>
        <authorList>
            <person name="Sentchilo V."/>
            <person name="Carraro N."/>
            <person name="Bertelli C."/>
            <person name="van der Meer J.R."/>
        </authorList>
    </citation>
    <scope>NUCLEOTIDE SEQUENCE [LARGE SCALE GENOMIC DNA]</scope>
    <source>
        <strain evidence="2 3">HBP1</strain>
        <plasmid evidence="3">ppnihbp1_2</plasmid>
    </source>
</reference>
<dbReference type="AlphaFoldDB" id="A0A6G6J7E9"/>
<dbReference type="GO" id="GO:0003824">
    <property type="term" value="F:catalytic activity"/>
    <property type="evidence" value="ECO:0007669"/>
    <property type="project" value="InterPro"/>
</dbReference>
<dbReference type="RefSeq" id="WP_024766026.1">
    <property type="nucleotide sequence ID" value="NZ_CP049141.1"/>
</dbReference>
<dbReference type="PANTHER" id="PTHR43196:SF2">
    <property type="entry name" value="PHOSPHOADENOSINE PHOSPHOSULFATE REDUCTASE"/>
    <property type="match status" value="1"/>
</dbReference>
<sequence length="581" mass="64387">MQLFDIPTSAGQPVTIELAPLSLESKASGAVAAIKQQVLAGMHLVVAWSGGKDSSVTLNLAFTALRQLIAEGFKAPALHVVHSNTGLENPVIEIFNQGQIKAIKEYAKSTGVETHVWVASPNLSNDYLVGLLSGRTIMAVGNNTKCQQMLKASALDRIKRQVRACVAEHDGVKPNDAMIVSLIGTRYEESAQRAARMLQRGESSTEAVDAMEDGQLLLSPIAEWSAFDVFGYLGQVRSGKIEAYDSFDDLVDIYRDANGGDCLVTAYLAGREQSRPPCSARTGCWICGRIGKDTSAENMIATDGGKHAWMKPLNDLRNYMLARHYDPSARCWLARTINEDTGTIKIVPNAYAPDYTLELLRIILTIQIREEKSASRLGIAPRFQLLDEKQLIALDLLWGRYQYQRSFMALRTWKEIYEGGKRYEIPSLEGIPTYSEKDVAYRAEVPFADSEYYSAWRGFRSVSRSAADWEENTTLPNGQYVQSASLGEEFDIDDEGALLFWEFELDYALNRITVLDNPSEVVHYLVGLGTVILFKGSLGEWDRMMRVGNQAWFHGLMPIINDPIALVAKLGGEATGQLSLF</sequence>
<name>A0A6G6J7E9_PSENT</name>
<dbReference type="EMBL" id="CP049141">
    <property type="protein sequence ID" value="QIE91137.1"/>
    <property type="molecule type" value="Genomic_DNA"/>
</dbReference>
<evidence type="ECO:0000313" key="3">
    <source>
        <dbReference type="Proteomes" id="UP000501063"/>
    </source>
</evidence>
<dbReference type="SUPFAM" id="SSF52402">
    <property type="entry name" value="Adenine nucleotide alpha hydrolases-like"/>
    <property type="match status" value="1"/>
</dbReference>
<dbReference type="Gene3D" id="3.40.50.620">
    <property type="entry name" value="HUPs"/>
    <property type="match status" value="1"/>
</dbReference>
<accession>A0A6G6J7E9</accession>
<dbReference type="Pfam" id="PF01507">
    <property type="entry name" value="PAPS_reduct"/>
    <property type="match status" value="1"/>
</dbReference>
<organism evidence="2 3">
    <name type="scientific">Pseudomonas nitroreducens</name>
    <dbReference type="NCBI Taxonomy" id="46680"/>
    <lineage>
        <taxon>Bacteria</taxon>
        <taxon>Pseudomonadati</taxon>
        <taxon>Pseudomonadota</taxon>
        <taxon>Gammaproteobacteria</taxon>
        <taxon>Pseudomonadales</taxon>
        <taxon>Pseudomonadaceae</taxon>
        <taxon>Pseudomonas</taxon>
    </lineage>
</organism>
<dbReference type="InterPro" id="IPR002500">
    <property type="entry name" value="PAPS_reduct_dom"/>
</dbReference>
<dbReference type="Proteomes" id="UP000501063">
    <property type="component" value="Plasmid pPniHBP1_2"/>
</dbReference>
<dbReference type="PANTHER" id="PTHR43196">
    <property type="entry name" value="SULFATE ADENYLYLTRANSFERASE SUBUNIT 2"/>
    <property type="match status" value="1"/>
</dbReference>
<geneLocation type="plasmid" evidence="3">
    <name>ppnihbp1_2</name>
</geneLocation>
<evidence type="ECO:0000259" key="1">
    <source>
        <dbReference type="Pfam" id="PF01507"/>
    </source>
</evidence>
<evidence type="ECO:0000313" key="2">
    <source>
        <dbReference type="EMBL" id="QIE91137.1"/>
    </source>
</evidence>
<dbReference type="InterPro" id="IPR050128">
    <property type="entry name" value="Sulfate_adenylyltrnsfr_sub2"/>
</dbReference>
<feature type="domain" description="Phosphoadenosine phosphosulphate reductase" evidence="1">
    <location>
        <begin position="44"/>
        <end position="234"/>
    </location>
</feature>
<keyword evidence="2" id="KW-0614">Plasmid</keyword>
<gene>
    <name evidence="2" type="ORF">G5B91_32795</name>
</gene>
<dbReference type="KEGG" id="pnt:G5B91_32795"/>